<feature type="non-terminal residue" evidence="3">
    <location>
        <position position="78"/>
    </location>
</feature>
<comment type="similarity">
    <text evidence="1">Belongs to the UPF0357 family.</text>
</comment>
<keyword evidence="4" id="KW-1185">Reference proteome</keyword>
<reference evidence="4" key="1">
    <citation type="submission" date="2016-05" db="EMBL/GenBank/DDBJ databases">
        <title>Comparative genomics of biotechnologically important yeasts.</title>
        <authorList>
            <consortium name="DOE Joint Genome Institute"/>
            <person name="Riley R."/>
            <person name="Haridas S."/>
            <person name="Wolfe K.H."/>
            <person name="Lopes M.R."/>
            <person name="Hittinger C.T."/>
            <person name="Goker M."/>
            <person name="Salamov A."/>
            <person name="Wisecaver J."/>
            <person name="Long T.M."/>
            <person name="Aerts A.L."/>
            <person name="Barry K."/>
            <person name="Choi C."/>
            <person name="Clum A."/>
            <person name="Coughlan A.Y."/>
            <person name="Deshpande S."/>
            <person name="Douglass A.P."/>
            <person name="Hanson S.J."/>
            <person name="Klenk H.-P."/>
            <person name="Labutti K."/>
            <person name="Lapidus A."/>
            <person name="Lindquist E."/>
            <person name="Lipzen A."/>
            <person name="Meier-Kolthoff J.P."/>
            <person name="Ohm R.A."/>
            <person name="Otillar R.P."/>
            <person name="Pangilinan J."/>
            <person name="Peng Y."/>
            <person name="Rokas A."/>
            <person name="Rosa C.A."/>
            <person name="Scheuner C."/>
            <person name="Sibirny A.A."/>
            <person name="Slot J.C."/>
            <person name="Stielow J.B."/>
            <person name="Sun H."/>
            <person name="Kurtzman C.P."/>
            <person name="Blackwell M."/>
            <person name="Grigoriev I.V."/>
            <person name="Jeffries T.W."/>
        </authorList>
    </citation>
    <scope>NUCLEOTIDE SEQUENCE [LARGE SCALE GENOMIC DNA]</scope>
    <source>
        <strain evidence="4">NRRL Y-2460</strain>
    </source>
</reference>
<name>A0A1E4TX18_PACTA</name>
<accession>A0A1E4TX18</accession>
<organism evidence="3 4">
    <name type="scientific">Pachysolen tannophilus NRRL Y-2460</name>
    <dbReference type="NCBI Taxonomy" id="669874"/>
    <lineage>
        <taxon>Eukaryota</taxon>
        <taxon>Fungi</taxon>
        <taxon>Dikarya</taxon>
        <taxon>Ascomycota</taxon>
        <taxon>Saccharomycotina</taxon>
        <taxon>Pichiomycetes</taxon>
        <taxon>Pachysolenaceae</taxon>
        <taxon>Pachysolen</taxon>
    </lineage>
</organism>
<gene>
    <name evidence="3" type="ORF">PACTADRAFT_29813</name>
</gene>
<sequence>SSWLDDISKGLNSSTFNIFKDNLVKNDSRQGLDDISKQKILTIMQEQKISFDDARLVYTRHLMNENDIDENGIPKDPK</sequence>
<dbReference type="InterPro" id="IPR018559">
    <property type="entry name" value="DUF2015"/>
</dbReference>
<keyword evidence="2" id="KW-0732">Signal</keyword>
<evidence type="ECO:0000313" key="4">
    <source>
        <dbReference type="Proteomes" id="UP000094236"/>
    </source>
</evidence>
<dbReference type="AlphaFoldDB" id="A0A1E4TX18"/>
<dbReference type="OrthoDB" id="447314at2759"/>
<evidence type="ECO:0000256" key="2">
    <source>
        <dbReference type="ARBA" id="ARBA00022729"/>
    </source>
</evidence>
<protein>
    <submittedName>
        <fullName evidence="3">Uncharacterized protein</fullName>
    </submittedName>
</protein>
<dbReference type="Pfam" id="PF09435">
    <property type="entry name" value="DUF2015"/>
    <property type="match status" value="1"/>
</dbReference>
<dbReference type="PANTHER" id="PTHR28023:SF1">
    <property type="entry name" value="UPF0357 PROTEIN YCL012C"/>
    <property type="match status" value="1"/>
</dbReference>
<evidence type="ECO:0000313" key="3">
    <source>
        <dbReference type="EMBL" id="ODV96302.1"/>
    </source>
</evidence>
<proteinExistence type="inferred from homology"/>
<dbReference type="Proteomes" id="UP000094236">
    <property type="component" value="Unassembled WGS sequence"/>
</dbReference>
<feature type="non-terminal residue" evidence="3">
    <location>
        <position position="1"/>
    </location>
</feature>
<evidence type="ECO:0000256" key="1">
    <source>
        <dbReference type="ARBA" id="ARBA00008325"/>
    </source>
</evidence>
<dbReference type="EMBL" id="KV454013">
    <property type="protein sequence ID" value="ODV96302.1"/>
    <property type="molecule type" value="Genomic_DNA"/>
</dbReference>
<dbReference type="PANTHER" id="PTHR28023">
    <property type="entry name" value="UPF0357 PROTEIN YCL012C"/>
    <property type="match status" value="1"/>
</dbReference>